<evidence type="ECO:0000256" key="6">
    <source>
        <dbReference type="ARBA" id="ARBA00023136"/>
    </source>
</evidence>
<dbReference type="InterPro" id="IPR003317">
    <property type="entry name" value="Cyt-d_oxidase_su2"/>
</dbReference>
<dbReference type="GO" id="GO:0009055">
    <property type="term" value="F:electron transfer activity"/>
    <property type="evidence" value="ECO:0007669"/>
    <property type="project" value="TreeGrafter"/>
</dbReference>
<dbReference type="GO" id="GO:0005886">
    <property type="term" value="C:plasma membrane"/>
    <property type="evidence" value="ECO:0007669"/>
    <property type="project" value="UniProtKB-SubCell"/>
</dbReference>
<accession>A0A538SGN8</accession>
<sequence length="348" mass="37216">MVELWFAIVAVMLTLYVVLDGFDLGAGALHLLVARTNEERRQVLGAIGPYWDGNEVWLLATGGALFVAFPRVLAAGLSGFYLAIFLVLWCLILRGIAIEFRSHVADPLWRNFWDATLALASSLLAVFFGAALGNLLRGLPLGADGWFGLALFTDFTARPPVGILDWYTVLAGLFALGTLALHGAAFLTWKTEGRVQERSRRSAAALAAVLAVAWPVATWATVKVNPWMFRAFVARPLAESATALALAGLVLVFVGLRRGRNLLPFLGSSGLIVGLLVATAASVFPVMLRATGGEALSITAYSGSNDEAGLRAALGWWSLGFPIALVYFAVLFRLHRGKVAAAPEGEGY</sequence>
<comment type="caution">
    <text evidence="8">The sequence shown here is derived from an EMBL/GenBank/DDBJ whole genome shotgun (WGS) entry which is preliminary data.</text>
</comment>
<proteinExistence type="inferred from homology"/>
<feature type="transmembrane region" description="Helical" evidence="7">
    <location>
        <begin position="240"/>
        <end position="256"/>
    </location>
</feature>
<feature type="transmembrane region" description="Helical" evidence="7">
    <location>
        <begin position="201"/>
        <end position="220"/>
    </location>
</feature>
<keyword evidence="6 7" id="KW-0472">Membrane</keyword>
<organism evidence="8 9">
    <name type="scientific">Eiseniibacteriota bacterium</name>
    <dbReference type="NCBI Taxonomy" id="2212470"/>
    <lineage>
        <taxon>Bacteria</taxon>
        <taxon>Candidatus Eiseniibacteriota</taxon>
    </lineage>
</organism>
<evidence type="ECO:0000313" key="8">
    <source>
        <dbReference type="EMBL" id="TMQ50532.1"/>
    </source>
</evidence>
<keyword evidence="3" id="KW-1003">Cell membrane</keyword>
<feature type="transmembrane region" description="Helical" evidence="7">
    <location>
        <begin position="80"/>
        <end position="100"/>
    </location>
</feature>
<dbReference type="NCBIfam" id="TIGR00203">
    <property type="entry name" value="cydB"/>
    <property type="match status" value="1"/>
</dbReference>
<dbReference type="EMBL" id="VBOT01000097">
    <property type="protein sequence ID" value="TMQ50532.1"/>
    <property type="molecule type" value="Genomic_DNA"/>
</dbReference>
<feature type="transmembrane region" description="Helical" evidence="7">
    <location>
        <begin position="112"/>
        <end position="132"/>
    </location>
</feature>
<evidence type="ECO:0000256" key="1">
    <source>
        <dbReference type="ARBA" id="ARBA00004651"/>
    </source>
</evidence>
<evidence type="ECO:0000256" key="7">
    <source>
        <dbReference type="SAM" id="Phobius"/>
    </source>
</evidence>
<dbReference type="GO" id="GO:0070069">
    <property type="term" value="C:cytochrome complex"/>
    <property type="evidence" value="ECO:0007669"/>
    <property type="project" value="TreeGrafter"/>
</dbReference>
<comment type="subcellular location">
    <subcellularLocation>
        <location evidence="1">Cell membrane</location>
        <topology evidence="1">Multi-pass membrane protein</topology>
    </subcellularLocation>
</comment>
<feature type="transmembrane region" description="Helical" evidence="7">
    <location>
        <begin position="6"/>
        <end position="34"/>
    </location>
</feature>
<keyword evidence="4 7" id="KW-0812">Transmembrane</keyword>
<dbReference type="Proteomes" id="UP000320184">
    <property type="component" value="Unassembled WGS sequence"/>
</dbReference>
<keyword evidence="5 7" id="KW-1133">Transmembrane helix</keyword>
<name>A0A538SGN8_UNCEI</name>
<feature type="transmembrane region" description="Helical" evidence="7">
    <location>
        <begin position="166"/>
        <end position="189"/>
    </location>
</feature>
<evidence type="ECO:0000256" key="4">
    <source>
        <dbReference type="ARBA" id="ARBA00022692"/>
    </source>
</evidence>
<dbReference type="PANTHER" id="PTHR43141:SF4">
    <property type="entry name" value="CYTOCHROME BD2 SUBUNIT II"/>
    <property type="match status" value="1"/>
</dbReference>
<dbReference type="PIRSF" id="PIRSF000267">
    <property type="entry name" value="Cyt_oxidse_sub2"/>
    <property type="match status" value="1"/>
</dbReference>
<feature type="transmembrane region" description="Helical" evidence="7">
    <location>
        <begin position="308"/>
        <end position="330"/>
    </location>
</feature>
<evidence type="ECO:0000256" key="3">
    <source>
        <dbReference type="ARBA" id="ARBA00022475"/>
    </source>
</evidence>
<dbReference type="GO" id="GO:0016682">
    <property type="term" value="F:oxidoreductase activity, acting on diphenols and related substances as donors, oxygen as acceptor"/>
    <property type="evidence" value="ECO:0007669"/>
    <property type="project" value="TreeGrafter"/>
</dbReference>
<comment type="similarity">
    <text evidence="2">Belongs to the cytochrome ubiquinol oxidase subunit 2 family.</text>
</comment>
<feature type="transmembrane region" description="Helical" evidence="7">
    <location>
        <begin position="263"/>
        <end position="288"/>
    </location>
</feature>
<dbReference type="PANTHER" id="PTHR43141">
    <property type="entry name" value="CYTOCHROME BD2 SUBUNIT II"/>
    <property type="match status" value="1"/>
</dbReference>
<dbReference type="AlphaFoldDB" id="A0A538SGN8"/>
<dbReference type="Pfam" id="PF02322">
    <property type="entry name" value="Cyt_bd_oxida_II"/>
    <property type="match status" value="1"/>
</dbReference>
<protein>
    <submittedName>
        <fullName evidence="8">Cytochrome d ubiquinol oxidase subunit II</fullName>
    </submittedName>
</protein>
<evidence type="ECO:0000256" key="5">
    <source>
        <dbReference type="ARBA" id="ARBA00022989"/>
    </source>
</evidence>
<evidence type="ECO:0000256" key="2">
    <source>
        <dbReference type="ARBA" id="ARBA00007543"/>
    </source>
</evidence>
<dbReference type="GO" id="GO:0019646">
    <property type="term" value="P:aerobic electron transport chain"/>
    <property type="evidence" value="ECO:0007669"/>
    <property type="project" value="TreeGrafter"/>
</dbReference>
<reference evidence="8 9" key="1">
    <citation type="journal article" date="2019" name="Nat. Microbiol.">
        <title>Mediterranean grassland soil C-N compound turnover is dependent on rainfall and depth, and is mediated by genomically divergent microorganisms.</title>
        <authorList>
            <person name="Diamond S."/>
            <person name="Andeer P.F."/>
            <person name="Li Z."/>
            <person name="Crits-Christoph A."/>
            <person name="Burstein D."/>
            <person name="Anantharaman K."/>
            <person name="Lane K.R."/>
            <person name="Thomas B.C."/>
            <person name="Pan C."/>
            <person name="Northen T.R."/>
            <person name="Banfield J.F."/>
        </authorList>
    </citation>
    <scope>NUCLEOTIDE SEQUENCE [LARGE SCALE GENOMIC DNA]</scope>
    <source>
        <strain evidence="8">WS_3</strain>
    </source>
</reference>
<evidence type="ECO:0000313" key="9">
    <source>
        <dbReference type="Proteomes" id="UP000320184"/>
    </source>
</evidence>
<gene>
    <name evidence="8" type="primary">cydB</name>
    <name evidence="8" type="ORF">E6K73_07595</name>
</gene>